<feature type="signal peptide" evidence="1">
    <location>
        <begin position="1"/>
        <end position="28"/>
    </location>
</feature>
<dbReference type="EMBL" id="JACIJS010000004">
    <property type="protein sequence ID" value="MBB5515556.1"/>
    <property type="molecule type" value="Genomic_DNA"/>
</dbReference>
<name>A0A840X103_9RHOB</name>
<dbReference type="RefSeq" id="WP_184010308.1">
    <property type="nucleotide sequence ID" value="NZ_JACIJS010000004.1"/>
</dbReference>
<evidence type="ECO:0000313" key="3">
    <source>
        <dbReference type="Proteomes" id="UP000553766"/>
    </source>
</evidence>
<keyword evidence="1" id="KW-0732">Signal</keyword>
<comment type="caution">
    <text evidence="2">The sequence shown here is derived from an EMBL/GenBank/DDBJ whole genome shotgun (WGS) entry which is preliminary data.</text>
</comment>
<organism evidence="2 3">
    <name type="scientific">Rubricella aquisinus</name>
    <dbReference type="NCBI Taxonomy" id="2028108"/>
    <lineage>
        <taxon>Bacteria</taxon>
        <taxon>Pseudomonadati</taxon>
        <taxon>Pseudomonadota</taxon>
        <taxon>Alphaproteobacteria</taxon>
        <taxon>Rhodobacterales</taxon>
        <taxon>Paracoccaceae</taxon>
        <taxon>Rubricella</taxon>
    </lineage>
</organism>
<sequence length="162" mass="17224">MKLNGRTLALSLSLALAGSLSIASTAQAEECFPLGGVGIPNFFFEGEGQPMIISAALTGTVQNAAGKILAQRETATGLEMDLEHYFGRTDGGAFLTKDLAVLTAVPEKPGRYMIEITYDIQDGTTRGTLEGVSGQFNSYGLVDLRDPNDLQGLVRYSGEICR</sequence>
<reference evidence="2 3" key="1">
    <citation type="submission" date="2020-08" db="EMBL/GenBank/DDBJ databases">
        <title>Genomic Encyclopedia of Type Strains, Phase IV (KMG-IV): sequencing the most valuable type-strain genomes for metagenomic binning, comparative biology and taxonomic classification.</title>
        <authorList>
            <person name="Goeker M."/>
        </authorList>
    </citation>
    <scope>NUCLEOTIDE SEQUENCE [LARGE SCALE GENOMIC DNA]</scope>
    <source>
        <strain evidence="2 3">DSM 103377</strain>
    </source>
</reference>
<gene>
    <name evidence="2" type="ORF">FHS89_001568</name>
</gene>
<proteinExistence type="predicted"/>
<accession>A0A840X103</accession>
<dbReference type="AlphaFoldDB" id="A0A840X103"/>
<dbReference type="Proteomes" id="UP000553766">
    <property type="component" value="Unassembled WGS sequence"/>
</dbReference>
<evidence type="ECO:0000256" key="1">
    <source>
        <dbReference type="SAM" id="SignalP"/>
    </source>
</evidence>
<protein>
    <submittedName>
        <fullName evidence="2">Uncharacterized protein</fullName>
    </submittedName>
</protein>
<keyword evidence="3" id="KW-1185">Reference proteome</keyword>
<evidence type="ECO:0000313" key="2">
    <source>
        <dbReference type="EMBL" id="MBB5515556.1"/>
    </source>
</evidence>
<feature type="chain" id="PRO_5032748796" evidence="1">
    <location>
        <begin position="29"/>
        <end position="162"/>
    </location>
</feature>